<reference evidence="3" key="2">
    <citation type="submission" date="2018-05" db="EMBL/GenBank/DDBJ databases">
        <authorList>
            <person name="Zhang Y."/>
        </authorList>
    </citation>
    <scope>NUCLEOTIDE SEQUENCE</scope>
</reference>
<protein>
    <recommendedName>
        <fullName evidence="1">Homing endonuclease LAGLIDADG domain-containing protein</fullName>
    </recommendedName>
</protein>
<dbReference type="InterPro" id="IPR004860">
    <property type="entry name" value="LAGLIDADG_dom"/>
</dbReference>
<dbReference type="GO" id="GO:0004519">
    <property type="term" value="F:endonuclease activity"/>
    <property type="evidence" value="ECO:0007669"/>
    <property type="project" value="InterPro"/>
</dbReference>
<dbReference type="Pfam" id="PF00961">
    <property type="entry name" value="LAGLIDADG_1"/>
    <property type="match status" value="2"/>
</dbReference>
<gene>
    <name evidence="2" type="primary">orf305</name>
</gene>
<dbReference type="GO" id="GO:0005739">
    <property type="term" value="C:mitochondrion"/>
    <property type="evidence" value="ECO:0007669"/>
    <property type="project" value="UniProtKB-ARBA"/>
</dbReference>
<dbReference type="PANTHER" id="PTHR36181">
    <property type="entry name" value="INTRON-ENCODED ENDONUCLEASE AI3-RELATED"/>
    <property type="match status" value="1"/>
</dbReference>
<keyword evidence="2" id="KW-0496">Mitochondrion</keyword>
<reference evidence="2" key="1">
    <citation type="submission" date="2017-02" db="EMBL/GenBank/DDBJ databases">
        <title>SMRT sequencing of the wild medicinal fungus Ophiocordyceps sinensis mitochondrial genome reveals phylogenetic relationship and depicts a genome-wide modification map.</title>
        <authorList>
            <person name="Liu D."/>
            <person name="Kang X."/>
            <person name="Hu L."/>
        </authorList>
    </citation>
    <scope>NUCLEOTIDE SEQUENCE</scope>
</reference>
<dbReference type="PANTHER" id="PTHR36181:SF4">
    <property type="entry name" value="LAGLIDADG ENDONUCLEASE"/>
    <property type="match status" value="1"/>
</dbReference>
<dbReference type="GeneID" id="32888775"/>
<dbReference type="RefSeq" id="YP_009364289.1">
    <property type="nucleotide sequence ID" value="NC_034659.1"/>
</dbReference>
<proteinExistence type="predicted"/>
<dbReference type="InterPro" id="IPR027434">
    <property type="entry name" value="Homing_endonucl"/>
</dbReference>
<organism evidence="2">
    <name type="scientific">Ophiocordyceps sinensis</name>
    <dbReference type="NCBI Taxonomy" id="72228"/>
    <lineage>
        <taxon>Eukaryota</taxon>
        <taxon>Fungi</taxon>
        <taxon>Dikarya</taxon>
        <taxon>Ascomycota</taxon>
        <taxon>Pezizomycotina</taxon>
        <taxon>Sordariomycetes</taxon>
        <taxon>Hypocreomycetidae</taxon>
        <taxon>Hypocreales</taxon>
        <taxon>Ophiocordycipitaceae</taxon>
        <taxon>Ophiocordyceps</taxon>
    </lineage>
</organism>
<name>A0A1W5T0E2_9HYPO</name>
<feature type="domain" description="Homing endonuclease LAGLIDADG" evidence="1">
    <location>
        <begin position="175"/>
        <end position="275"/>
    </location>
</feature>
<evidence type="ECO:0000313" key="2">
    <source>
        <dbReference type="EMBL" id="ARF03398.1"/>
    </source>
</evidence>
<dbReference type="SUPFAM" id="SSF55608">
    <property type="entry name" value="Homing endonucleases"/>
    <property type="match status" value="2"/>
</dbReference>
<dbReference type="AlphaFoldDB" id="A0A1W5T0E2"/>
<evidence type="ECO:0000313" key="3">
    <source>
        <dbReference type="EMBL" id="QDH07211.1"/>
    </source>
</evidence>
<accession>A0A1W5T0E2</accession>
<dbReference type="FunFam" id="3.10.28.10:FF:000010">
    <property type="entry name" value="LAGLIDADG homing endonuclease I-LtrII"/>
    <property type="match status" value="1"/>
</dbReference>
<dbReference type="Gene3D" id="3.10.28.10">
    <property type="entry name" value="Homing endonucleases"/>
    <property type="match status" value="2"/>
</dbReference>
<evidence type="ECO:0000259" key="1">
    <source>
        <dbReference type="Pfam" id="PF00961"/>
    </source>
</evidence>
<sequence>MTKFNLHNNNLNPNYVSGFIDAEGCFHISTLTNSNLKLGVSVRSIFQISLHKKDKVLLEKIRDFFDVGRIAMRSDDAVVYEVSSIKDVEIILNHFETYPLITDKWADLQLFKQVVELMVNKEHLTMEGLTKIVNLKASMNFGTMPKSIVSLFPAINPIKRPVKGDFTIYHPYWVVGYIEGEGMFFINIYKRKDTVLGEGVKLVFKITQDRRNLALLESFINIFTVGKVYRQSPTVNVLDFMITGLTDITKYVLPFFQAHPLQGAKRKDYNDFVKVAGLIKSKAHLNKDGLEQIRSIKLGMNSNRN</sequence>
<dbReference type="InterPro" id="IPR051289">
    <property type="entry name" value="LAGLIDADG_Endonuclease"/>
</dbReference>
<feature type="domain" description="Homing endonuclease LAGLIDADG" evidence="1">
    <location>
        <begin position="17"/>
        <end position="115"/>
    </location>
</feature>
<dbReference type="EMBL" id="MH400233">
    <property type="protein sequence ID" value="QDH07211.1"/>
    <property type="molecule type" value="Genomic_DNA"/>
</dbReference>
<geneLocation type="mitochondrion" evidence="2"/>
<dbReference type="EMBL" id="KY622006">
    <property type="protein sequence ID" value="ARF03398.1"/>
    <property type="molecule type" value="Genomic_DNA"/>
</dbReference>